<evidence type="ECO:0000256" key="11">
    <source>
        <dbReference type="ARBA" id="ARBA00023187"/>
    </source>
</evidence>
<feature type="compositionally biased region" description="Acidic residues" evidence="20">
    <location>
        <begin position="1513"/>
        <end position="1523"/>
    </location>
</feature>
<dbReference type="InterPro" id="IPR048966">
    <property type="entry name" value="Aquarius_b-barrel"/>
</dbReference>
<evidence type="ECO:0000259" key="24">
    <source>
        <dbReference type="Pfam" id="PF21143"/>
    </source>
</evidence>
<feature type="compositionally biased region" description="Basic and acidic residues" evidence="20">
    <location>
        <begin position="1500"/>
        <end position="1512"/>
    </location>
</feature>
<comment type="similarity">
    <text evidence="15 19">Belongs to the CWF11 family.</text>
</comment>
<evidence type="ECO:0000256" key="18">
    <source>
        <dbReference type="ARBA" id="ARBA00083796"/>
    </source>
</evidence>
<evidence type="ECO:0000313" key="26">
    <source>
        <dbReference type="EMBL" id="CAG6590030.1"/>
    </source>
</evidence>
<dbReference type="CDD" id="cd18808">
    <property type="entry name" value="SF1_C_Upf1"/>
    <property type="match status" value="1"/>
</dbReference>
<evidence type="ECO:0000259" key="22">
    <source>
        <dbReference type="Pfam" id="PF13087"/>
    </source>
</evidence>
<dbReference type="EMBL" id="HBUE01217812">
    <property type="protein sequence ID" value="CAG6538019.1"/>
    <property type="molecule type" value="Transcribed_RNA"/>
</dbReference>
<feature type="region of interest" description="Disordered" evidence="20">
    <location>
        <begin position="1448"/>
        <end position="1529"/>
    </location>
</feature>
<feature type="domain" description="DNA2/NAM7 helicase-like C-terminal" evidence="22">
    <location>
        <begin position="1118"/>
        <end position="1309"/>
    </location>
</feature>
<keyword evidence="5" id="KW-0547">Nucleotide-binding</keyword>
<keyword evidence="3 19" id="KW-0507">mRNA processing</keyword>
<evidence type="ECO:0000259" key="25">
    <source>
        <dbReference type="Pfam" id="PF21144"/>
    </source>
</evidence>
<organism evidence="26">
    <name type="scientific">Culex pipiens</name>
    <name type="common">House mosquito</name>
    <dbReference type="NCBI Taxonomy" id="7175"/>
    <lineage>
        <taxon>Eukaryota</taxon>
        <taxon>Metazoa</taxon>
        <taxon>Ecdysozoa</taxon>
        <taxon>Arthropoda</taxon>
        <taxon>Hexapoda</taxon>
        <taxon>Insecta</taxon>
        <taxon>Pterygota</taxon>
        <taxon>Neoptera</taxon>
        <taxon>Endopterygota</taxon>
        <taxon>Diptera</taxon>
        <taxon>Nematocera</taxon>
        <taxon>Culicoidea</taxon>
        <taxon>Culicidae</taxon>
        <taxon>Culicinae</taxon>
        <taxon>Culicini</taxon>
        <taxon>Culex</taxon>
        <taxon>Culex</taxon>
    </lineage>
</organism>
<dbReference type="InterPro" id="IPR047187">
    <property type="entry name" value="SF1_C_Upf1"/>
</dbReference>
<dbReference type="GO" id="GO:0071013">
    <property type="term" value="C:catalytic step 2 spliceosome"/>
    <property type="evidence" value="ECO:0007669"/>
    <property type="project" value="TreeGrafter"/>
</dbReference>
<evidence type="ECO:0000256" key="4">
    <source>
        <dbReference type="ARBA" id="ARBA00022728"/>
    </source>
</evidence>
<dbReference type="Pfam" id="PF21143">
    <property type="entry name" value="Aquarius_N_2nd"/>
    <property type="match status" value="1"/>
</dbReference>
<dbReference type="InterPro" id="IPR048967">
    <property type="entry name" value="Aquarius_insert"/>
</dbReference>
<dbReference type="Pfam" id="PF21144">
    <property type="entry name" value="Aquarius_N_3rd"/>
    <property type="match status" value="1"/>
</dbReference>
<evidence type="ECO:0000256" key="7">
    <source>
        <dbReference type="ARBA" id="ARBA00022806"/>
    </source>
</evidence>
<feature type="domain" description="DNA2/NAM7 helicase helicase" evidence="21">
    <location>
        <begin position="809"/>
        <end position="1109"/>
    </location>
</feature>
<dbReference type="GO" id="GO:0003724">
    <property type="term" value="F:RNA helicase activity"/>
    <property type="evidence" value="ECO:0007669"/>
    <property type="project" value="UniProtKB-EC"/>
</dbReference>
<dbReference type="GO" id="GO:0003729">
    <property type="term" value="F:mRNA binding"/>
    <property type="evidence" value="ECO:0007669"/>
    <property type="project" value="TreeGrafter"/>
</dbReference>
<feature type="region of interest" description="Disordered" evidence="20">
    <location>
        <begin position="1391"/>
        <end position="1423"/>
    </location>
</feature>
<dbReference type="SUPFAM" id="SSF52540">
    <property type="entry name" value="P-loop containing nucleoside triphosphate hydrolases"/>
    <property type="match status" value="1"/>
</dbReference>
<keyword evidence="6" id="KW-0378">Hydrolase</keyword>
<evidence type="ECO:0000256" key="16">
    <source>
        <dbReference type="ARBA" id="ARBA00063921"/>
    </source>
</evidence>
<accession>A0A8D8KC68</accession>
<keyword evidence="4" id="KW-0747">Spliceosome</keyword>
<keyword evidence="10" id="KW-0007">Acetylation</keyword>
<feature type="domain" description="RNA helicase aquarius insertion" evidence="25">
    <location>
        <begin position="713"/>
        <end position="797"/>
    </location>
</feature>
<dbReference type="Pfam" id="PF13087">
    <property type="entry name" value="AAA_12"/>
    <property type="match status" value="1"/>
</dbReference>
<evidence type="ECO:0000256" key="8">
    <source>
        <dbReference type="ARBA" id="ARBA00022840"/>
    </source>
</evidence>
<feature type="compositionally biased region" description="Basic and acidic residues" evidence="20">
    <location>
        <begin position="1391"/>
        <end position="1403"/>
    </location>
</feature>
<evidence type="ECO:0000256" key="12">
    <source>
        <dbReference type="ARBA" id="ARBA00023242"/>
    </source>
</evidence>
<dbReference type="CDD" id="cd17935">
    <property type="entry name" value="EEXXQc_AQR"/>
    <property type="match status" value="1"/>
</dbReference>
<dbReference type="Pfam" id="PF13086">
    <property type="entry name" value="AAA_11"/>
    <property type="match status" value="1"/>
</dbReference>
<keyword evidence="9" id="KW-0694">RNA-binding</keyword>
<evidence type="ECO:0000256" key="14">
    <source>
        <dbReference type="ARBA" id="ARBA00057313"/>
    </source>
</evidence>
<reference evidence="26" key="1">
    <citation type="submission" date="2021-05" db="EMBL/GenBank/DDBJ databases">
        <authorList>
            <person name="Alioto T."/>
            <person name="Alioto T."/>
            <person name="Gomez Garrido J."/>
        </authorList>
    </citation>
    <scope>NUCLEOTIDE SEQUENCE</scope>
</reference>
<dbReference type="InterPro" id="IPR041679">
    <property type="entry name" value="DNA2/NAM7-like_C"/>
</dbReference>
<evidence type="ECO:0000259" key="21">
    <source>
        <dbReference type="Pfam" id="PF13086"/>
    </source>
</evidence>
<dbReference type="GO" id="GO:0005524">
    <property type="term" value="F:ATP binding"/>
    <property type="evidence" value="ECO:0007669"/>
    <property type="project" value="UniProtKB-KW"/>
</dbReference>
<evidence type="ECO:0000256" key="15">
    <source>
        <dbReference type="ARBA" id="ARBA00061244"/>
    </source>
</evidence>
<dbReference type="InterPro" id="IPR027417">
    <property type="entry name" value="P-loop_NTPase"/>
</dbReference>
<sequence>MTKTKQMDEPAGKMRKGALTVAQINADELTFLANRFWAPDTADSHEPYNPAIVEEIYQREICESRYSMRRIMMLEFSQYLENYLWPNYRGEVATRAHLMSIVVMLNEKFREKVEVWKVFNVNGEQFPEFFQHVLEACLEESAVSEYNMREQTSLLVFLNHCFNSMEVELCRNQAKRLVSLAMWSCLQPKRRDQELKEIPEWRKFWKKLQKRDKPDQKQKLEWERHFLQNLTIKFMHILESIPGEGPVCEESVRYCERFLEFLIDLEALLPTRRFFNTVMDDCHVVVRCSMAPLLQRDEGNLFAQLLDMLKFYARFEINDETGDPLTDHDMTQLHYSKIKALQKAAFAKFPDLRLFALSNVANVDTRESLEKHFGALDGKSLKEIACYLNLVPEELAAPFEWHRLDEPFLRELLISRHERRVSQLESLNEMPLYPTEDVIWNENIVPTEYYSGEGCLALPKLNLQFLTLHDYLLRNFNLFRLESTYEIRQDIEDAVSRMLPWQSEEGDVVFGGWARMALPIQSFAVVEVSKPHIGEKKPSRVRADVSVTLNVRKEIQDEWENLRKHDVCFLITVRPTKNIGTKYNYKEHFIPQVGLVHVRGCEIEGMLDANGRVIEEGIEQRPQLAGEQRTYRVWLDSNQYRVDMDLLQTGGDDVYEGFNIIMRRKPKENNFKAVLETIRHLMNTECVVPPWLHDILLGYGDPGAAHYSRMPDQARVMDFNDTFLDIEHVRSSFPGYEVVVNEKDPGKLVRPFRLAFEDVAERVDSSDEEEDDKKVELPKRIIVEPYEIPRRGPYKYNEPKKNAIRFTPTQLEAIRAGMQPGLTLVVGPPGTGKTDVAVQIISNIYHNHPNQRTLIVTHSNQALNQLFEKIMALDIDERHLLRLGHGEESLETEKDYSRYGRVNYVLSKRIDLLGQVQRLQDSMGVVGDVAYTCETAGHFYLYQVIARWEKFLSEFEGSKEYKEAAAFEEAFPFTKFFQDAPQPLFRGSTFEENMEIAHSCYRYISHIFTELEEFRAFELLRSGLDRSKYLLVKEAKVIAMTCTHAALKRKELVNMGFKYDNILMEESAQILEIETFIPLLLQNPMDGYNRLKRYIMIGDHHQLPPVIKNMAFQKYSNMEQSLFTRLVRLGVPTIDLDGQGRARSGICELYKWRYNKLGDLDHVKQWPEYIKCNPGFIYDYQLINVEDFNGVGESEPNPYFYQNLAEAEYVVAVFMYMRLIGYPAEKISILTTYNGQKHLIRDVIEARCAENTLIGKPHKVTTVDKYQGQQNDYILLSLVRTKTIGHIRDVRRLVVAMSRARLGLYIFGRVSLFKNCVELQPAFKLLTKRPLQLHLALEETFPGERKLDDKPAKKPEVIKDMTEMAQFVYTHYMKKVNVIRGEMEKMKDLYEQHQKEKAAKEPQPDQVSKAAKERVAANELAQEQPKEFVAQPIRNEIDVDEAQLELVQKRPKKKAKVVPQPEKMVVEPEVEEEEEKEEEAVEAADQPLEKSGEAAEPAEEADKHDDEGKTAEAEEAEPAADADAEMKEQ</sequence>
<comment type="subcellular location">
    <subcellularLocation>
        <location evidence="1">Nucleus</location>
        <location evidence="1">Nucleoplasm</location>
    </subcellularLocation>
</comment>
<protein>
    <recommendedName>
        <fullName evidence="17">RNA helicase aquarius</fullName>
        <ecNumber evidence="2">3.6.4.13</ecNumber>
    </recommendedName>
    <alternativeName>
        <fullName evidence="18">Intron-binding protein of 160 kDa</fullName>
    </alternativeName>
</protein>
<feature type="domain" description="RNA helicase aquarius beta-barrel" evidence="24">
    <location>
        <begin position="500"/>
        <end position="664"/>
    </location>
</feature>
<dbReference type="EMBL" id="HBUE01324367">
    <property type="protein sequence ID" value="CAG6590030.1"/>
    <property type="molecule type" value="Transcribed_RNA"/>
</dbReference>
<comment type="subunit">
    <text evidence="16">Identified in the spliceosome C complex. Component of the XAB2 complex, a multimeric protein complex composed of XAB2, PRPF19, AQR, ZNF830, ISY1, and PPIE. Identified in a pentameric intron-binding (IB) complex composed of AQR, XAB2, ISY1, ZNF830 and PPIE that is incorporated into the spliceosome as a preassembled complex. The IB complex does not contain PRPF19. Within the spliceosome, interacts with SNRPA1, SF3B1, SF3B3, SF3A1 and SF3A2.</text>
</comment>
<dbReference type="PANTHER" id="PTHR10887:SF5">
    <property type="entry name" value="RNA HELICASE AQUARIUS"/>
    <property type="match status" value="1"/>
</dbReference>
<dbReference type="EC" id="3.6.4.13" evidence="2"/>
<feature type="compositionally biased region" description="Acidic residues" evidence="20">
    <location>
        <begin position="1468"/>
        <end position="1482"/>
    </location>
</feature>
<dbReference type="Gene3D" id="3.40.50.300">
    <property type="entry name" value="P-loop containing nucleotide triphosphate hydrolases"/>
    <property type="match status" value="2"/>
</dbReference>
<evidence type="ECO:0000256" key="17">
    <source>
        <dbReference type="ARBA" id="ARBA00069875"/>
    </source>
</evidence>
<evidence type="ECO:0000256" key="10">
    <source>
        <dbReference type="ARBA" id="ARBA00022990"/>
    </source>
</evidence>
<proteinExistence type="inferred from homology"/>
<dbReference type="InterPro" id="IPR026300">
    <property type="entry name" value="CWF11_fam"/>
</dbReference>
<keyword evidence="7" id="KW-0347">Helicase</keyword>
<dbReference type="InterPro" id="IPR032174">
    <property type="entry name" value="Aquarius_N"/>
</dbReference>
<dbReference type="InterPro" id="IPR041677">
    <property type="entry name" value="DNA2/NAM7_AAA_11"/>
</dbReference>
<evidence type="ECO:0000256" key="19">
    <source>
        <dbReference type="PIRNR" id="PIRNR038901"/>
    </source>
</evidence>
<dbReference type="FunFam" id="3.40.50.300:FF:000396">
    <property type="entry name" value="RNA helicase aquarius"/>
    <property type="match status" value="1"/>
</dbReference>
<feature type="domain" description="RNA helicase aquarius N-terminal" evidence="23">
    <location>
        <begin position="29"/>
        <end position="420"/>
    </location>
</feature>
<comment type="function">
    <text evidence="14">Involved in pre-mRNA splicing as component of the spliceosome. Intron-binding spliceosomal protein required to link pre-mRNA splicing and snoRNP (small nucleolar ribonucleoprotein) biogenesis. Plays a key role in position-dependent assembly of intron-encoded box C/D small snoRNP, splicing being required for snoRNP assembly. May act by helping the folding of the snoRNA sequence. Binds to intron of pre-mRNAs in a sequence-independent manner, contacting the region between snoRNA and the branchpoint of introns (40 nucleotides upstream of the branchpoint) during the late stages of splicing. Has ATP-dependent RNA helicase activity and can unwind double-stranded RNA molecules with a 3' overhang (in vitro).</text>
</comment>
<evidence type="ECO:0000256" key="2">
    <source>
        <dbReference type="ARBA" id="ARBA00012552"/>
    </source>
</evidence>
<dbReference type="GO" id="GO:0016787">
    <property type="term" value="F:hydrolase activity"/>
    <property type="evidence" value="ECO:0007669"/>
    <property type="project" value="UniProtKB-KW"/>
</dbReference>
<keyword evidence="12 19" id="KW-0539">Nucleus</keyword>
<dbReference type="PANTHER" id="PTHR10887">
    <property type="entry name" value="DNA2/NAM7 HELICASE FAMILY"/>
    <property type="match status" value="1"/>
</dbReference>
<dbReference type="InterPro" id="IPR045055">
    <property type="entry name" value="DNA2/NAM7-like"/>
</dbReference>
<comment type="catalytic activity">
    <reaction evidence="13">
        <text>ATP + H2O = ADP + phosphate + H(+)</text>
        <dbReference type="Rhea" id="RHEA:13065"/>
        <dbReference type="ChEBI" id="CHEBI:15377"/>
        <dbReference type="ChEBI" id="CHEBI:15378"/>
        <dbReference type="ChEBI" id="CHEBI:30616"/>
        <dbReference type="ChEBI" id="CHEBI:43474"/>
        <dbReference type="ChEBI" id="CHEBI:456216"/>
        <dbReference type="EC" id="3.6.4.13"/>
    </reaction>
</comment>
<evidence type="ECO:0000259" key="23">
    <source>
        <dbReference type="Pfam" id="PF16399"/>
    </source>
</evidence>
<dbReference type="PIRSF" id="PIRSF038901">
    <property type="entry name" value="AQR_cwf11"/>
    <property type="match status" value="1"/>
</dbReference>
<evidence type="ECO:0000256" key="13">
    <source>
        <dbReference type="ARBA" id="ARBA00047984"/>
    </source>
</evidence>
<dbReference type="GO" id="GO:0000398">
    <property type="term" value="P:mRNA splicing, via spliceosome"/>
    <property type="evidence" value="ECO:0007669"/>
    <property type="project" value="InterPro"/>
</dbReference>
<evidence type="ECO:0000256" key="1">
    <source>
        <dbReference type="ARBA" id="ARBA00004642"/>
    </source>
</evidence>
<evidence type="ECO:0000256" key="20">
    <source>
        <dbReference type="SAM" id="MobiDB-lite"/>
    </source>
</evidence>
<dbReference type="GO" id="GO:0005654">
    <property type="term" value="C:nucleoplasm"/>
    <property type="evidence" value="ECO:0007669"/>
    <property type="project" value="UniProtKB-SubCell"/>
</dbReference>
<evidence type="ECO:0000256" key="5">
    <source>
        <dbReference type="ARBA" id="ARBA00022741"/>
    </source>
</evidence>
<keyword evidence="11 19" id="KW-0508">mRNA splicing</keyword>
<name>A0A8D8KC68_CULPI</name>
<keyword evidence="8" id="KW-0067">ATP-binding</keyword>
<evidence type="ECO:0000256" key="3">
    <source>
        <dbReference type="ARBA" id="ARBA00022664"/>
    </source>
</evidence>
<evidence type="ECO:0000256" key="6">
    <source>
        <dbReference type="ARBA" id="ARBA00022801"/>
    </source>
</evidence>
<evidence type="ECO:0000256" key="9">
    <source>
        <dbReference type="ARBA" id="ARBA00022884"/>
    </source>
</evidence>
<dbReference type="Pfam" id="PF16399">
    <property type="entry name" value="Aquarius_N_1st"/>
    <property type="match status" value="1"/>
</dbReference>